<dbReference type="Proteomes" id="UP000044602">
    <property type="component" value="Unassembled WGS sequence"/>
</dbReference>
<keyword evidence="1" id="KW-0472">Membrane</keyword>
<dbReference type="EMBL" id="CVQH01004224">
    <property type="protein sequence ID" value="CRK12896.1"/>
    <property type="molecule type" value="Genomic_DNA"/>
</dbReference>
<evidence type="ECO:0000313" key="3">
    <source>
        <dbReference type="EMBL" id="CRK12896.1"/>
    </source>
</evidence>
<feature type="non-terminal residue" evidence="3">
    <location>
        <position position="355"/>
    </location>
</feature>
<accession>A0A0G4KT99</accession>
<dbReference type="GO" id="GO:0008081">
    <property type="term" value="F:phosphoric diester hydrolase activity"/>
    <property type="evidence" value="ECO:0007669"/>
    <property type="project" value="InterPro"/>
</dbReference>
<sequence>MALPRSRRFLWAIFYTFSGILLLLYTFSDLISLSPCAFIYSQDNCYRGYLSEYSFDVDEALHPDWMKAISDDANITSLSIPGTHDTLTFDIRDELFQCQNNNLSAQLRAGMRYLDVRGRLVDDAIQIYHAEMFTGYSFVDVLTTVSAFLDAFPSEAIIMRLKEEGRPHGTNTITFEQAFLQHIEAEGQKHRFYAPPAKAFWPLPTLGTLRSGILLLQNFAAPQSGPHGLIWGSNDMILEDLWIIPSLEHLYMKWDAVEHALTSAADPANDDNAALYLAHLSATVGVLPIQAAAGGINGSVEGINDQTGRWLDRGSETGTGGRTGVVIIDFPGRALVDAVLARNKGLVARGLDFDL</sequence>
<feature type="transmembrane region" description="Helical" evidence="1">
    <location>
        <begin position="9"/>
        <end position="27"/>
    </location>
</feature>
<dbReference type="CDD" id="cd08586">
    <property type="entry name" value="PI-PLCc_BcPLC_like"/>
    <property type="match status" value="1"/>
</dbReference>
<evidence type="ECO:0000313" key="4">
    <source>
        <dbReference type="Proteomes" id="UP000044602"/>
    </source>
</evidence>
<dbReference type="SMART" id="SM00148">
    <property type="entry name" value="PLCXc"/>
    <property type="match status" value="1"/>
</dbReference>
<dbReference type="InterPro" id="IPR000909">
    <property type="entry name" value="PLipase_C_PInositol-sp_X_dom"/>
</dbReference>
<protein>
    <recommendedName>
        <fullName evidence="2">Phosphatidylinositol-specific phospholipase C X domain-containing protein</fullName>
    </recommendedName>
</protein>
<proteinExistence type="predicted"/>
<dbReference type="Gene3D" id="3.20.20.190">
    <property type="entry name" value="Phosphatidylinositol (PI) phosphodiesterase"/>
    <property type="match status" value="1"/>
</dbReference>
<name>A0A0G4KT99_VERLO</name>
<organism evidence="3 4">
    <name type="scientific">Verticillium longisporum</name>
    <name type="common">Verticillium dahliae var. longisporum</name>
    <dbReference type="NCBI Taxonomy" id="100787"/>
    <lineage>
        <taxon>Eukaryota</taxon>
        <taxon>Fungi</taxon>
        <taxon>Dikarya</taxon>
        <taxon>Ascomycota</taxon>
        <taxon>Pezizomycotina</taxon>
        <taxon>Sordariomycetes</taxon>
        <taxon>Hypocreomycetidae</taxon>
        <taxon>Glomerellales</taxon>
        <taxon>Plectosphaerellaceae</taxon>
        <taxon>Verticillium</taxon>
    </lineage>
</organism>
<dbReference type="AlphaFoldDB" id="A0A0G4KT99"/>
<feature type="domain" description="Phosphatidylinositol-specific phospholipase C X" evidence="2">
    <location>
        <begin position="70"/>
        <end position="218"/>
    </location>
</feature>
<dbReference type="GO" id="GO:0006629">
    <property type="term" value="P:lipid metabolic process"/>
    <property type="evidence" value="ECO:0007669"/>
    <property type="project" value="InterPro"/>
</dbReference>
<gene>
    <name evidence="3" type="ORF">BN1708_010650</name>
</gene>
<evidence type="ECO:0000256" key="1">
    <source>
        <dbReference type="SAM" id="Phobius"/>
    </source>
</evidence>
<dbReference type="InterPro" id="IPR017946">
    <property type="entry name" value="PLC-like_Pdiesterase_TIM-brl"/>
</dbReference>
<dbReference type="PROSITE" id="PS50007">
    <property type="entry name" value="PIPLC_X_DOMAIN"/>
    <property type="match status" value="1"/>
</dbReference>
<dbReference type="STRING" id="100787.A0A0G4KT99"/>
<evidence type="ECO:0000259" key="2">
    <source>
        <dbReference type="SMART" id="SM00148"/>
    </source>
</evidence>
<keyword evidence="1" id="KW-1133">Transmembrane helix</keyword>
<keyword evidence="1" id="KW-0812">Transmembrane</keyword>
<keyword evidence="4" id="KW-1185">Reference proteome</keyword>
<reference evidence="4" key="1">
    <citation type="submission" date="2015-05" db="EMBL/GenBank/DDBJ databases">
        <authorList>
            <person name="Fogelqvist Johan"/>
        </authorList>
    </citation>
    <scope>NUCLEOTIDE SEQUENCE [LARGE SCALE GENOMIC DNA]</scope>
</reference>
<dbReference type="PANTHER" id="PTHR13593">
    <property type="match status" value="1"/>
</dbReference>
<dbReference type="SUPFAM" id="SSF51695">
    <property type="entry name" value="PLC-like phosphodiesterases"/>
    <property type="match status" value="1"/>
</dbReference>
<dbReference type="PANTHER" id="PTHR13593:SF113">
    <property type="entry name" value="SI:DKEY-266F7.9"/>
    <property type="match status" value="1"/>
</dbReference>
<dbReference type="InterPro" id="IPR051057">
    <property type="entry name" value="PI-PLC_domain"/>
</dbReference>
<dbReference type="Pfam" id="PF00388">
    <property type="entry name" value="PI-PLC-X"/>
    <property type="match status" value="1"/>
</dbReference>